<dbReference type="OrthoDB" id="9781543at2"/>
<dbReference type="InterPro" id="IPR002065">
    <property type="entry name" value="TPX"/>
</dbReference>
<dbReference type="InterPro" id="IPR018219">
    <property type="entry name" value="Tpx_CS"/>
</dbReference>
<evidence type="ECO:0000256" key="4">
    <source>
        <dbReference type="ARBA" id="ARBA00023157"/>
    </source>
</evidence>
<dbReference type="HOGENOM" id="CLU_042529_12_0_9"/>
<sequence>MADIRKNLVTMGGNPVTLVGKEIKVGDPAPDFTVLKNDLSPFTLKDAGNTVKIISVVPSLDTGVCELQTIHFNQEAAELGDVKILTISVDLPFAQKRFCGAQGIDKVITLSDHRDLSFGENYGFVIEELRLLSRGIVVLDKENTVRYVEYVKEVTEHPNYDRAIEEAKKLI</sequence>
<keyword evidence="5 6" id="KW-0676">Redox-active center</keyword>
<dbReference type="KEGG" id="aoe:Clos_0675"/>
<dbReference type="GO" id="GO:0008379">
    <property type="term" value="F:thioredoxin peroxidase activity"/>
    <property type="evidence" value="ECO:0007669"/>
    <property type="project" value="UniProtKB-UniRule"/>
</dbReference>
<dbReference type="InterPro" id="IPR013740">
    <property type="entry name" value="Redoxin"/>
</dbReference>
<evidence type="ECO:0000256" key="5">
    <source>
        <dbReference type="ARBA" id="ARBA00023284"/>
    </source>
</evidence>
<comment type="similarity">
    <text evidence="6">Belongs to the peroxiredoxin family. Tpx subfamily.</text>
</comment>
<feature type="active site" description="Cysteine sulfenic acid (-SOH) intermediate" evidence="6">
    <location>
        <position position="65"/>
    </location>
</feature>
<dbReference type="Proteomes" id="UP000000269">
    <property type="component" value="Chromosome"/>
</dbReference>
<dbReference type="PROSITE" id="PS01265">
    <property type="entry name" value="TPX"/>
    <property type="match status" value="1"/>
</dbReference>
<keyword evidence="9" id="KW-1185">Reference proteome</keyword>
<evidence type="ECO:0000259" key="7">
    <source>
        <dbReference type="PROSITE" id="PS51352"/>
    </source>
</evidence>
<evidence type="ECO:0000256" key="3">
    <source>
        <dbReference type="ARBA" id="ARBA00023002"/>
    </source>
</evidence>
<dbReference type="eggNOG" id="COG2077">
    <property type="taxonomic scope" value="Bacteria"/>
</dbReference>
<evidence type="ECO:0000256" key="2">
    <source>
        <dbReference type="ARBA" id="ARBA00022862"/>
    </source>
</evidence>
<dbReference type="PANTHER" id="PTHR43110:SF1">
    <property type="entry name" value="THIOL PEROXIDASE"/>
    <property type="match status" value="1"/>
</dbReference>
<reference evidence="9" key="1">
    <citation type="submission" date="2007-10" db="EMBL/GenBank/DDBJ databases">
        <title>Complete genome of Alkaliphilus oremlandii OhILAs.</title>
        <authorList>
            <person name="Copeland A."/>
            <person name="Lucas S."/>
            <person name="Lapidus A."/>
            <person name="Barry K."/>
            <person name="Detter J.C."/>
            <person name="Glavina del Rio T."/>
            <person name="Hammon N."/>
            <person name="Israni S."/>
            <person name="Dalin E."/>
            <person name="Tice H."/>
            <person name="Pitluck S."/>
            <person name="Chain P."/>
            <person name="Malfatti S."/>
            <person name="Shin M."/>
            <person name="Vergez L."/>
            <person name="Schmutz J."/>
            <person name="Larimer F."/>
            <person name="Land M."/>
            <person name="Hauser L."/>
            <person name="Kyrpides N."/>
            <person name="Mikhailova N."/>
            <person name="Stolz J.F."/>
            <person name="Dawson A."/>
            <person name="Fisher E."/>
            <person name="Crable B."/>
            <person name="Perera E."/>
            <person name="Lisak J."/>
            <person name="Ranganathan M."/>
            <person name="Basu P."/>
            <person name="Richardson P."/>
        </authorList>
    </citation>
    <scope>NUCLEOTIDE SEQUENCE [LARGE SCALE GENOMIC DNA]</scope>
    <source>
        <strain evidence="9">OhILAs</strain>
    </source>
</reference>
<feature type="domain" description="Thioredoxin" evidence="7">
    <location>
        <begin position="23"/>
        <end position="169"/>
    </location>
</feature>
<evidence type="ECO:0000256" key="1">
    <source>
        <dbReference type="ARBA" id="ARBA00022559"/>
    </source>
</evidence>
<gene>
    <name evidence="6" type="primary">tpx</name>
    <name evidence="8" type="ordered locus">Clos_0675</name>
</gene>
<dbReference type="PANTHER" id="PTHR43110">
    <property type="entry name" value="THIOL PEROXIDASE"/>
    <property type="match status" value="1"/>
</dbReference>
<protein>
    <recommendedName>
        <fullName evidence="6">Thiol peroxidase</fullName>
        <shortName evidence="6">Tpx</shortName>
        <ecNumber evidence="6">1.11.1.24</ecNumber>
    </recommendedName>
    <alternativeName>
        <fullName evidence="6">Peroxiredoxin tpx</fullName>
        <shortName evidence="6">Prx</shortName>
    </alternativeName>
    <alternativeName>
        <fullName evidence="6">Thioredoxin peroxidase</fullName>
    </alternativeName>
    <alternativeName>
        <fullName evidence="6">Thioredoxin-dependent peroxiredoxin</fullName>
    </alternativeName>
</protein>
<evidence type="ECO:0000256" key="6">
    <source>
        <dbReference type="HAMAP-Rule" id="MF_00269"/>
    </source>
</evidence>
<keyword evidence="1 6" id="KW-0575">Peroxidase</keyword>
<proteinExistence type="inferred from homology"/>
<dbReference type="InterPro" id="IPR013766">
    <property type="entry name" value="Thioredoxin_domain"/>
</dbReference>
<comment type="catalytic activity">
    <reaction evidence="6">
        <text>a hydroperoxide + [thioredoxin]-dithiol = an alcohol + [thioredoxin]-disulfide + H2O</text>
        <dbReference type="Rhea" id="RHEA:62620"/>
        <dbReference type="Rhea" id="RHEA-COMP:10698"/>
        <dbReference type="Rhea" id="RHEA-COMP:10700"/>
        <dbReference type="ChEBI" id="CHEBI:15377"/>
        <dbReference type="ChEBI" id="CHEBI:29950"/>
        <dbReference type="ChEBI" id="CHEBI:30879"/>
        <dbReference type="ChEBI" id="CHEBI:35924"/>
        <dbReference type="ChEBI" id="CHEBI:50058"/>
        <dbReference type="EC" id="1.11.1.24"/>
    </reaction>
</comment>
<comment type="function">
    <text evidence="6">Thiol-specific peroxidase that catalyzes the reduction of hydrogen peroxide and organic hydroperoxides to water and alcohols, respectively. Plays a role in cell protection against oxidative stress by detoxifying peroxides.</text>
</comment>
<keyword evidence="4 6" id="KW-1015">Disulfide bond</keyword>
<evidence type="ECO:0000313" key="8">
    <source>
        <dbReference type="EMBL" id="ABW18235.1"/>
    </source>
</evidence>
<dbReference type="RefSeq" id="WP_012158549.1">
    <property type="nucleotide sequence ID" value="NC_009922.1"/>
</dbReference>
<keyword evidence="3 6" id="KW-0560">Oxidoreductase</keyword>
<dbReference type="InterPro" id="IPR036249">
    <property type="entry name" value="Thioredoxin-like_sf"/>
</dbReference>
<keyword evidence="2 6" id="KW-0049">Antioxidant</keyword>
<dbReference type="STRING" id="350688.Clos_0675"/>
<dbReference type="AlphaFoldDB" id="A8MM68"/>
<name>A8MM68_ALKOO</name>
<dbReference type="PROSITE" id="PS51352">
    <property type="entry name" value="THIOREDOXIN_2"/>
    <property type="match status" value="1"/>
</dbReference>
<accession>A8MM68</accession>
<dbReference type="EC" id="1.11.1.24" evidence="6"/>
<dbReference type="NCBIfam" id="NF001808">
    <property type="entry name" value="PRK00522.1"/>
    <property type="match status" value="1"/>
</dbReference>
<comment type="miscellaneous">
    <text evidence="6">The active site is a conserved redox-active cysteine residue, the peroxidatic cysteine (C(P)), which makes the nucleophilic attack on the peroxide substrate. The peroxide oxidizes the C(P)-SH to cysteine sulfenic acid (C(P)-SOH), which then reacts with another cysteine residue, the resolving cysteine (C(R)), to form a disulfide bridge. The disulfide is subsequently reduced by an appropriate electron donor to complete the catalytic cycle. In this atypical 2-Cys peroxiredoxin, C(R) is present in the same subunit to form an intramolecular disulfide. The disulfide is subsequently reduced by thioredoxin.</text>
</comment>
<dbReference type="EMBL" id="CP000853">
    <property type="protein sequence ID" value="ABW18235.1"/>
    <property type="molecule type" value="Genomic_DNA"/>
</dbReference>
<organism evidence="8 9">
    <name type="scientific">Alkaliphilus oremlandii (strain OhILAs)</name>
    <name type="common">Clostridium oremlandii (strain OhILAs)</name>
    <dbReference type="NCBI Taxonomy" id="350688"/>
    <lineage>
        <taxon>Bacteria</taxon>
        <taxon>Bacillati</taxon>
        <taxon>Bacillota</taxon>
        <taxon>Clostridia</taxon>
        <taxon>Peptostreptococcales</taxon>
        <taxon>Natronincolaceae</taxon>
        <taxon>Alkaliphilus</taxon>
    </lineage>
</organism>
<dbReference type="CDD" id="cd03014">
    <property type="entry name" value="PRX_Atyp2cys"/>
    <property type="match status" value="1"/>
</dbReference>
<dbReference type="HAMAP" id="MF_00269">
    <property type="entry name" value="Tpx"/>
    <property type="match status" value="1"/>
</dbReference>
<dbReference type="Gene3D" id="3.40.30.10">
    <property type="entry name" value="Glutaredoxin"/>
    <property type="match status" value="1"/>
</dbReference>
<dbReference type="InterPro" id="IPR050455">
    <property type="entry name" value="Tpx_Peroxidase_subfamily"/>
</dbReference>
<feature type="disulfide bond" description="Redox-active" evidence="6">
    <location>
        <begin position="65"/>
        <end position="99"/>
    </location>
</feature>
<dbReference type="SUPFAM" id="SSF52833">
    <property type="entry name" value="Thioredoxin-like"/>
    <property type="match status" value="1"/>
</dbReference>
<dbReference type="Pfam" id="PF08534">
    <property type="entry name" value="Redoxin"/>
    <property type="match status" value="1"/>
</dbReference>
<comment type="subunit">
    <text evidence="6">Homodimer.</text>
</comment>
<evidence type="ECO:0000313" key="9">
    <source>
        <dbReference type="Proteomes" id="UP000000269"/>
    </source>
</evidence>